<feature type="domain" description="YoaR-like putative peptidoglycan binding" evidence="2">
    <location>
        <begin position="310"/>
        <end position="367"/>
    </location>
</feature>
<reference evidence="4" key="1">
    <citation type="submission" date="2017-09" db="EMBL/GenBank/DDBJ databases">
        <title>Depth-based differentiation of microbial function through sediment-hosted aquifers and enrichment of novel symbionts in the deep terrestrial subsurface.</title>
        <authorList>
            <person name="Probst A.J."/>
            <person name="Ladd B."/>
            <person name="Jarett J.K."/>
            <person name="Geller-Mcgrath D.E."/>
            <person name="Sieber C.M.K."/>
            <person name="Emerson J.B."/>
            <person name="Anantharaman K."/>
            <person name="Thomas B.C."/>
            <person name="Malmstrom R."/>
            <person name="Stieglmeier M."/>
            <person name="Klingl A."/>
            <person name="Woyke T."/>
            <person name="Ryan C.M."/>
            <person name="Banfield J.F."/>
        </authorList>
    </citation>
    <scope>NUCLEOTIDE SEQUENCE [LARGE SCALE GENOMIC DNA]</scope>
</reference>
<keyword evidence="1" id="KW-0472">Membrane</keyword>
<evidence type="ECO:0000259" key="2">
    <source>
        <dbReference type="Pfam" id="PF12229"/>
    </source>
</evidence>
<dbReference type="EMBL" id="PETS01000090">
    <property type="protein sequence ID" value="PIV50987.1"/>
    <property type="molecule type" value="Genomic_DNA"/>
</dbReference>
<dbReference type="Proteomes" id="UP000228896">
    <property type="component" value="Unassembled WGS sequence"/>
</dbReference>
<sequence>MAEEIKNNNRLKWLLIMTIFFSIILILIITACLLFKKKYENKIYPGLYLGELNLGGQTANGAKNAINQKINKINQDGIAVYYNYQSSNKKGIIYPIISSMEGDLAYEIISFNVNQTVEAAMRFGRDNNFFVNWQNKIKALIFNKPIGLSAALNDEKIIENLKNNFSQYETPPTDAQLVFQKNISNLAGYFTFDSLNFIITNEKAGKTIDYEQSISQLKNNLIRLDFSPLELHDQIKLPSIYKKDCLNIEYKVKQTLSSAPIALTQNIATSSDSNNKTWEISKEQIAGWLNLKINQQAPSGEKIFIGLYPDKVKNFLQEKVALEINIEPINAKFAIKDGRVSEFQASQNGKKLDIEKNFSKIEYEFITENKNEIKLIIDEIKSTVSTQEVNGLGIKEIIGIGESNFSGSPKNRRHNIKIGADTINGTLIVPGEEFSLIKTLGEIEASTGYLPELVIKDNKTTPEYGGGLCQVGTTMFRAALASGLPITMRQNHSYRVSYYEPAGTDATIYNPWPDFKFINDTNNYILIQSRIEGDNLYFDFWGAKDNRIIDRTDPVIYNITKPGPTKIIETLDLKVGEKKCTEHAHNGADTYFDYKVVYNDGRVGEKRFNSHYVPWREVCLIGVEKLSADNNTSATSTEKLKNN</sequence>
<accession>A0A2M7DMK7</accession>
<evidence type="ECO:0000256" key="1">
    <source>
        <dbReference type="SAM" id="Phobius"/>
    </source>
</evidence>
<dbReference type="InterPro" id="IPR022029">
    <property type="entry name" value="YoaR-like_PG-bd"/>
</dbReference>
<dbReference type="Pfam" id="PF12229">
    <property type="entry name" value="PG_binding_4"/>
    <property type="match status" value="2"/>
</dbReference>
<keyword evidence="1" id="KW-1133">Transmembrane helix</keyword>
<dbReference type="InterPro" id="IPR052913">
    <property type="entry name" value="Glycopeptide_resist_protein"/>
</dbReference>
<protein>
    <recommendedName>
        <fullName evidence="2">YoaR-like putative peptidoglycan binding domain-containing protein</fullName>
    </recommendedName>
</protein>
<keyword evidence="1" id="KW-0812">Transmembrane</keyword>
<evidence type="ECO:0000313" key="3">
    <source>
        <dbReference type="EMBL" id="PIV50987.1"/>
    </source>
</evidence>
<organism evidence="3 4">
    <name type="scientific">Candidatus Falkowbacteria bacterium CG02_land_8_20_14_3_00_36_14</name>
    <dbReference type="NCBI Taxonomy" id="1974560"/>
    <lineage>
        <taxon>Bacteria</taxon>
        <taxon>Candidatus Falkowiibacteriota</taxon>
    </lineage>
</organism>
<dbReference type="Pfam" id="PF04294">
    <property type="entry name" value="VanW"/>
    <property type="match status" value="1"/>
</dbReference>
<comment type="caution">
    <text evidence="3">The sequence shown here is derived from an EMBL/GenBank/DDBJ whole genome shotgun (WGS) entry which is preliminary data.</text>
</comment>
<feature type="transmembrane region" description="Helical" evidence="1">
    <location>
        <begin position="13"/>
        <end position="35"/>
    </location>
</feature>
<dbReference type="PANTHER" id="PTHR35788">
    <property type="entry name" value="EXPORTED PROTEIN-RELATED"/>
    <property type="match status" value="1"/>
</dbReference>
<evidence type="ECO:0000313" key="4">
    <source>
        <dbReference type="Proteomes" id="UP000228896"/>
    </source>
</evidence>
<dbReference type="PANTHER" id="PTHR35788:SF1">
    <property type="entry name" value="EXPORTED PROTEIN"/>
    <property type="match status" value="1"/>
</dbReference>
<dbReference type="InterPro" id="IPR007391">
    <property type="entry name" value="Vancomycin_resist_VanW"/>
</dbReference>
<name>A0A2M7DMK7_9BACT</name>
<dbReference type="AlphaFoldDB" id="A0A2M7DMK7"/>
<feature type="domain" description="YoaR-like putative peptidoglycan binding" evidence="2">
    <location>
        <begin position="109"/>
        <end position="181"/>
    </location>
</feature>
<gene>
    <name evidence="3" type="ORF">COS18_03505</name>
</gene>
<proteinExistence type="predicted"/>
<dbReference type="PROSITE" id="PS51257">
    <property type="entry name" value="PROKAR_LIPOPROTEIN"/>
    <property type="match status" value="1"/>
</dbReference>